<accession>A0ABN9TMJ8</accession>
<name>A0ABN9TMJ8_9DINO</name>
<reference evidence="2" key="1">
    <citation type="submission" date="2023-10" db="EMBL/GenBank/DDBJ databases">
        <authorList>
            <person name="Chen Y."/>
            <person name="Shah S."/>
            <person name="Dougan E. K."/>
            <person name="Thang M."/>
            <person name="Chan C."/>
        </authorList>
    </citation>
    <scope>NUCLEOTIDE SEQUENCE [LARGE SCALE GENOMIC DNA]</scope>
</reference>
<feature type="compositionally biased region" description="Low complexity" evidence="1">
    <location>
        <begin position="131"/>
        <end position="140"/>
    </location>
</feature>
<evidence type="ECO:0000313" key="3">
    <source>
        <dbReference type="Proteomes" id="UP001189429"/>
    </source>
</evidence>
<keyword evidence="3" id="KW-1185">Reference proteome</keyword>
<organism evidence="2 3">
    <name type="scientific">Prorocentrum cordatum</name>
    <dbReference type="NCBI Taxonomy" id="2364126"/>
    <lineage>
        <taxon>Eukaryota</taxon>
        <taxon>Sar</taxon>
        <taxon>Alveolata</taxon>
        <taxon>Dinophyceae</taxon>
        <taxon>Prorocentrales</taxon>
        <taxon>Prorocentraceae</taxon>
        <taxon>Prorocentrum</taxon>
    </lineage>
</organism>
<evidence type="ECO:0000256" key="1">
    <source>
        <dbReference type="SAM" id="MobiDB-lite"/>
    </source>
</evidence>
<dbReference type="EMBL" id="CAUYUJ010014887">
    <property type="protein sequence ID" value="CAK0847259.1"/>
    <property type="molecule type" value="Genomic_DNA"/>
</dbReference>
<proteinExistence type="predicted"/>
<feature type="region of interest" description="Disordered" evidence="1">
    <location>
        <begin position="127"/>
        <end position="169"/>
    </location>
</feature>
<gene>
    <name evidence="2" type="ORF">PCOR1329_LOCUS40522</name>
</gene>
<feature type="compositionally biased region" description="Polar residues" evidence="1">
    <location>
        <begin position="368"/>
        <end position="380"/>
    </location>
</feature>
<feature type="region of interest" description="Disordered" evidence="1">
    <location>
        <begin position="28"/>
        <end position="55"/>
    </location>
</feature>
<feature type="compositionally biased region" description="Low complexity" evidence="1">
    <location>
        <begin position="310"/>
        <end position="328"/>
    </location>
</feature>
<evidence type="ECO:0000313" key="2">
    <source>
        <dbReference type="EMBL" id="CAK0847259.1"/>
    </source>
</evidence>
<comment type="caution">
    <text evidence="2">The sequence shown here is derived from an EMBL/GenBank/DDBJ whole genome shotgun (WGS) entry which is preliminary data.</text>
</comment>
<feature type="region of interest" description="Disordered" evidence="1">
    <location>
        <begin position="291"/>
        <end position="380"/>
    </location>
</feature>
<dbReference type="Proteomes" id="UP001189429">
    <property type="component" value="Unassembled WGS sequence"/>
</dbReference>
<sequence>MDDTFMGASIRRSRAEFVDDARAGASDGFRSTARLPCPAPLEMDRQNQDASRGDSSVLERCREAALAEVARASWPAVLQTAVQELEKPMRLLDGLAGLPEDLVERAQVSHHIQKALRVVPEPLRSEWAQHRPPLGRAAPPAERRRAASAPGAPRRPQKRGSSSADASEKASRAAFSLLKRWARVMRPIAEEGRVGITIAELVHGEQPVVLPTGSVAAEIRRLVPAPAELRGGARWEAIEDLMAILDLEDMIGPAAAAPPPPPAEAAAGGAAQDWPSAVAALCRGVDRGRGPRCPRPASAGAGPAGGGALPGRAAQRAPPRGPASAGSPCRTRRPGSAALGAIGQENRKTFFGTYAKARPPPLKRGLSGTRTWTSTPSFSS</sequence>
<protein>
    <submittedName>
        <fullName evidence="2">Uncharacterized protein</fullName>
    </submittedName>
</protein>